<evidence type="ECO:0000256" key="1">
    <source>
        <dbReference type="SAM" id="Phobius"/>
    </source>
</evidence>
<comment type="caution">
    <text evidence="2">The sequence shown here is derived from an EMBL/GenBank/DDBJ whole genome shotgun (WGS) entry which is preliminary data.</text>
</comment>
<name>A0ABT6MKS8_9NOCA</name>
<feature type="transmembrane region" description="Helical" evidence="1">
    <location>
        <begin position="28"/>
        <end position="51"/>
    </location>
</feature>
<dbReference type="EMBL" id="JARXVC010000017">
    <property type="protein sequence ID" value="MDH6283944.1"/>
    <property type="molecule type" value="Genomic_DNA"/>
</dbReference>
<protein>
    <recommendedName>
        <fullName evidence="4">Integral membrane protein</fullName>
    </recommendedName>
</protein>
<dbReference type="RefSeq" id="WP_280763197.1">
    <property type="nucleotide sequence ID" value="NZ_JARXVC010000017.1"/>
</dbReference>
<evidence type="ECO:0008006" key="4">
    <source>
        <dbReference type="Google" id="ProtNLM"/>
    </source>
</evidence>
<proteinExistence type="predicted"/>
<evidence type="ECO:0000313" key="3">
    <source>
        <dbReference type="Proteomes" id="UP001160334"/>
    </source>
</evidence>
<keyword evidence="3" id="KW-1185">Reference proteome</keyword>
<sequence>MTLSMLIPMAAFAAAAGARTRKWIYIPLVILAIPAPAVATVVGAIALAWLARHYAASASTIATTVLAGLALVGWFVGTGATLQGYGLFALLWILAGLAVTAATFIRATAKATNSATAQQSANDLVPA</sequence>
<keyword evidence="1" id="KW-0472">Membrane</keyword>
<feature type="transmembrane region" description="Helical" evidence="1">
    <location>
        <begin position="58"/>
        <end position="76"/>
    </location>
</feature>
<keyword evidence="1" id="KW-0812">Transmembrane</keyword>
<accession>A0ABT6MKS8</accession>
<gene>
    <name evidence="2" type="ORF">M2280_005195</name>
</gene>
<reference evidence="2 3" key="1">
    <citation type="submission" date="2023-04" db="EMBL/GenBank/DDBJ databases">
        <title>Forest soil microbial communities from Buena Vista Peninsula, Colon Province, Panama.</title>
        <authorList>
            <person name="Bouskill N."/>
        </authorList>
    </citation>
    <scope>NUCLEOTIDE SEQUENCE [LARGE SCALE GENOMIC DNA]</scope>
    <source>
        <strain evidence="2 3">CFH S0262</strain>
    </source>
</reference>
<feature type="transmembrane region" description="Helical" evidence="1">
    <location>
        <begin position="82"/>
        <end position="105"/>
    </location>
</feature>
<evidence type="ECO:0000313" key="2">
    <source>
        <dbReference type="EMBL" id="MDH6283944.1"/>
    </source>
</evidence>
<organism evidence="2 3">
    <name type="scientific">Prescottella agglutinans</name>
    <dbReference type="NCBI Taxonomy" id="1644129"/>
    <lineage>
        <taxon>Bacteria</taxon>
        <taxon>Bacillati</taxon>
        <taxon>Actinomycetota</taxon>
        <taxon>Actinomycetes</taxon>
        <taxon>Mycobacteriales</taxon>
        <taxon>Nocardiaceae</taxon>
        <taxon>Prescottella</taxon>
    </lineage>
</organism>
<keyword evidence="1" id="KW-1133">Transmembrane helix</keyword>
<dbReference type="Proteomes" id="UP001160334">
    <property type="component" value="Unassembled WGS sequence"/>
</dbReference>